<protein>
    <submittedName>
        <fullName evidence="2">Uncharacterized protein</fullName>
    </submittedName>
</protein>
<keyword evidence="3" id="KW-1185">Reference proteome</keyword>
<reference evidence="2" key="1">
    <citation type="submission" date="2020-05" db="EMBL/GenBank/DDBJ databases">
        <title>WGS assembly of Panicum virgatum.</title>
        <authorList>
            <person name="Lovell J.T."/>
            <person name="Jenkins J."/>
            <person name="Shu S."/>
            <person name="Juenger T.E."/>
            <person name="Schmutz J."/>
        </authorList>
    </citation>
    <scope>NUCLEOTIDE SEQUENCE</scope>
    <source>
        <strain evidence="2">AP13</strain>
    </source>
</reference>
<dbReference type="EMBL" id="CM029040">
    <property type="protein sequence ID" value="KAG2638243.1"/>
    <property type="molecule type" value="Genomic_DNA"/>
</dbReference>
<name>A0A8T0W0V9_PANVG</name>
<feature type="compositionally biased region" description="Basic residues" evidence="1">
    <location>
        <begin position="27"/>
        <end position="40"/>
    </location>
</feature>
<evidence type="ECO:0000256" key="1">
    <source>
        <dbReference type="SAM" id="MobiDB-lite"/>
    </source>
</evidence>
<evidence type="ECO:0000313" key="2">
    <source>
        <dbReference type="EMBL" id="KAG2638243.1"/>
    </source>
</evidence>
<sequence length="199" mass="21308">MCLPEQDGGEVGRFWTKRAAAAASRARGSRAVRERRRRAGRQLDPAKPAAAHDTSEPAKQPAAAERSENENERASKAWPRGAQLPETGSRGRPGLDGVSRGARQGRRCATPPPAERGCGRGLVVPLARCRSQLGFARAMCVLVGWMPAVLRAAVAAAAARSSPAGGAREGELAKRRQLACPLFFSENRPVWLHTRPGFT</sequence>
<dbReference type="Proteomes" id="UP000823388">
    <property type="component" value="Chromosome 2N"/>
</dbReference>
<feature type="region of interest" description="Disordered" evidence="1">
    <location>
        <begin position="20"/>
        <end position="115"/>
    </location>
</feature>
<comment type="caution">
    <text evidence="2">The sequence shown here is derived from an EMBL/GenBank/DDBJ whole genome shotgun (WGS) entry which is preliminary data.</text>
</comment>
<feature type="compositionally biased region" description="Basic and acidic residues" evidence="1">
    <location>
        <begin position="65"/>
        <end position="75"/>
    </location>
</feature>
<dbReference type="AlphaFoldDB" id="A0A8T0W0V9"/>
<gene>
    <name evidence="2" type="ORF">PVAP13_2NG578920</name>
</gene>
<accession>A0A8T0W0V9</accession>
<proteinExistence type="predicted"/>
<evidence type="ECO:0000313" key="3">
    <source>
        <dbReference type="Proteomes" id="UP000823388"/>
    </source>
</evidence>
<organism evidence="2 3">
    <name type="scientific">Panicum virgatum</name>
    <name type="common">Blackwell switchgrass</name>
    <dbReference type="NCBI Taxonomy" id="38727"/>
    <lineage>
        <taxon>Eukaryota</taxon>
        <taxon>Viridiplantae</taxon>
        <taxon>Streptophyta</taxon>
        <taxon>Embryophyta</taxon>
        <taxon>Tracheophyta</taxon>
        <taxon>Spermatophyta</taxon>
        <taxon>Magnoliopsida</taxon>
        <taxon>Liliopsida</taxon>
        <taxon>Poales</taxon>
        <taxon>Poaceae</taxon>
        <taxon>PACMAD clade</taxon>
        <taxon>Panicoideae</taxon>
        <taxon>Panicodae</taxon>
        <taxon>Paniceae</taxon>
        <taxon>Panicinae</taxon>
        <taxon>Panicum</taxon>
        <taxon>Panicum sect. Hiantes</taxon>
    </lineage>
</organism>